<dbReference type="KEGG" id="aten:116308619"/>
<dbReference type="InterPro" id="IPR002048">
    <property type="entry name" value="EF_hand_dom"/>
</dbReference>
<feature type="compositionally biased region" description="Basic and acidic residues" evidence="14">
    <location>
        <begin position="52"/>
        <end position="72"/>
    </location>
</feature>
<accession>A0A6P8JEW9</accession>
<dbReference type="InterPro" id="IPR018247">
    <property type="entry name" value="EF_Hand_1_Ca_BS"/>
</dbReference>
<evidence type="ECO:0000313" key="18">
    <source>
        <dbReference type="RefSeq" id="XP_031574950.1"/>
    </source>
</evidence>
<name>A0A6P8JEW9_ACTTE</name>
<evidence type="ECO:0000256" key="14">
    <source>
        <dbReference type="SAM" id="MobiDB-lite"/>
    </source>
</evidence>
<comment type="similarity">
    <text evidence="13">Belongs to the MICU1 family. MICU1 subfamily.</text>
</comment>
<dbReference type="GO" id="GO:0005509">
    <property type="term" value="F:calcium ion binding"/>
    <property type="evidence" value="ECO:0007669"/>
    <property type="project" value="InterPro"/>
</dbReference>
<evidence type="ECO:0000256" key="8">
    <source>
        <dbReference type="ARBA" id="ARBA00022837"/>
    </source>
</evidence>
<evidence type="ECO:0000256" key="4">
    <source>
        <dbReference type="ARBA" id="ARBA00022568"/>
    </source>
</evidence>
<evidence type="ECO:0000256" key="11">
    <source>
        <dbReference type="ARBA" id="ARBA00023128"/>
    </source>
</evidence>
<dbReference type="GO" id="GO:0036444">
    <property type="term" value="P:calcium import into the mitochondrion"/>
    <property type="evidence" value="ECO:0007669"/>
    <property type="project" value="UniProtKB-ARBA"/>
</dbReference>
<dbReference type="RefSeq" id="XP_031574950.1">
    <property type="nucleotide sequence ID" value="XM_031719090.1"/>
</dbReference>
<keyword evidence="6" id="KW-0677">Repeat</keyword>
<evidence type="ECO:0000256" key="6">
    <source>
        <dbReference type="ARBA" id="ARBA00022737"/>
    </source>
</evidence>
<dbReference type="Pfam" id="PF13833">
    <property type="entry name" value="EF-hand_8"/>
    <property type="match status" value="1"/>
</dbReference>
<dbReference type="InterPro" id="IPR011992">
    <property type="entry name" value="EF-hand-dom_pair"/>
</dbReference>
<dbReference type="InterPro" id="IPR039800">
    <property type="entry name" value="MICU1/2/3"/>
</dbReference>
<keyword evidence="3" id="KW-0813">Transport</keyword>
<keyword evidence="5" id="KW-0479">Metal-binding</keyword>
<keyword evidence="12 15" id="KW-0472">Membrane</keyword>
<evidence type="ECO:0000256" key="2">
    <source>
        <dbReference type="ARBA" id="ARBA00004569"/>
    </source>
</evidence>
<dbReference type="GO" id="GO:0005758">
    <property type="term" value="C:mitochondrial intermembrane space"/>
    <property type="evidence" value="ECO:0007669"/>
    <property type="project" value="UniProtKB-SubCell"/>
</dbReference>
<keyword evidence="8" id="KW-0106">Calcium</keyword>
<evidence type="ECO:0000256" key="3">
    <source>
        <dbReference type="ARBA" id="ARBA00022448"/>
    </source>
</evidence>
<dbReference type="PANTHER" id="PTHR12294:SF1">
    <property type="entry name" value="CALCIUM UPTAKE PROTEIN 1, MITOCHONDRIAL"/>
    <property type="match status" value="1"/>
</dbReference>
<feature type="domain" description="EF-hand" evidence="16">
    <location>
        <begin position="448"/>
        <end position="483"/>
    </location>
</feature>
<protein>
    <submittedName>
        <fullName evidence="18">Calcium uptake protein 1, mitochondrial-like</fullName>
    </submittedName>
</protein>
<evidence type="ECO:0000256" key="13">
    <source>
        <dbReference type="ARBA" id="ARBA00038333"/>
    </source>
</evidence>
<organism evidence="17 18">
    <name type="scientific">Actinia tenebrosa</name>
    <name type="common">Australian red waratah sea anemone</name>
    <dbReference type="NCBI Taxonomy" id="6105"/>
    <lineage>
        <taxon>Eukaryota</taxon>
        <taxon>Metazoa</taxon>
        <taxon>Cnidaria</taxon>
        <taxon>Anthozoa</taxon>
        <taxon>Hexacorallia</taxon>
        <taxon>Actiniaria</taxon>
        <taxon>Actiniidae</taxon>
        <taxon>Actinia</taxon>
    </lineage>
</organism>
<evidence type="ECO:0000256" key="10">
    <source>
        <dbReference type="ARBA" id="ARBA00023065"/>
    </source>
</evidence>
<evidence type="ECO:0000259" key="16">
    <source>
        <dbReference type="PROSITE" id="PS50222"/>
    </source>
</evidence>
<proteinExistence type="inferred from homology"/>
<evidence type="ECO:0000256" key="1">
    <source>
        <dbReference type="ARBA" id="ARBA00004273"/>
    </source>
</evidence>
<evidence type="ECO:0000256" key="12">
    <source>
        <dbReference type="ARBA" id="ARBA00023136"/>
    </source>
</evidence>
<dbReference type="PROSITE" id="PS00018">
    <property type="entry name" value="EF_HAND_1"/>
    <property type="match status" value="2"/>
</dbReference>
<keyword evidence="15" id="KW-0812">Transmembrane</keyword>
<feature type="region of interest" description="Disordered" evidence="14">
    <location>
        <begin position="115"/>
        <end position="138"/>
    </location>
</feature>
<comment type="subcellular location">
    <subcellularLocation>
        <location evidence="1">Mitochondrion inner membrane</location>
    </subcellularLocation>
    <subcellularLocation>
        <location evidence="2">Mitochondrion intermembrane space</location>
    </subcellularLocation>
</comment>
<dbReference type="PROSITE" id="PS50222">
    <property type="entry name" value="EF_HAND_2"/>
    <property type="match status" value="2"/>
</dbReference>
<keyword evidence="15" id="KW-1133">Transmembrane helix</keyword>
<feature type="domain" description="EF-hand" evidence="16">
    <location>
        <begin position="257"/>
        <end position="292"/>
    </location>
</feature>
<feature type="region of interest" description="Disordered" evidence="14">
    <location>
        <begin position="49"/>
        <end position="72"/>
    </location>
</feature>
<evidence type="ECO:0000256" key="9">
    <source>
        <dbReference type="ARBA" id="ARBA00022946"/>
    </source>
</evidence>
<dbReference type="InParanoid" id="A0A6P8JEW9"/>
<dbReference type="OrthoDB" id="10056860at2759"/>
<dbReference type="AlphaFoldDB" id="A0A6P8JEW9"/>
<keyword evidence="11" id="KW-0496">Mitochondrion</keyword>
<keyword evidence="17" id="KW-1185">Reference proteome</keyword>
<dbReference type="CDD" id="cd15900">
    <property type="entry name" value="EFh_MICU"/>
    <property type="match status" value="1"/>
</dbReference>
<reference evidence="18" key="1">
    <citation type="submission" date="2025-08" db="UniProtKB">
        <authorList>
            <consortium name="RefSeq"/>
        </authorList>
    </citation>
    <scope>IDENTIFICATION</scope>
    <source>
        <tissue evidence="18">Tentacle</tissue>
    </source>
</reference>
<keyword evidence="9" id="KW-0809">Transit peptide</keyword>
<evidence type="ECO:0000256" key="5">
    <source>
        <dbReference type="ARBA" id="ARBA00022723"/>
    </source>
</evidence>
<keyword evidence="4" id="KW-0109">Calcium transport</keyword>
<keyword evidence="7" id="KW-0999">Mitochondrion inner membrane</keyword>
<evidence type="ECO:0000256" key="7">
    <source>
        <dbReference type="ARBA" id="ARBA00022792"/>
    </source>
</evidence>
<feature type="transmembrane region" description="Helical" evidence="15">
    <location>
        <begin position="77"/>
        <end position="96"/>
    </location>
</feature>
<evidence type="ECO:0000313" key="17">
    <source>
        <dbReference type="Proteomes" id="UP000515163"/>
    </source>
</evidence>
<keyword evidence="10" id="KW-0406">Ion transport</keyword>
<dbReference type="Gene3D" id="1.10.238.10">
    <property type="entry name" value="EF-hand"/>
    <property type="match status" value="2"/>
</dbReference>
<evidence type="ECO:0000256" key="15">
    <source>
        <dbReference type="SAM" id="Phobius"/>
    </source>
</evidence>
<dbReference type="Pfam" id="PF13202">
    <property type="entry name" value="EF-hand_5"/>
    <property type="match status" value="1"/>
</dbReference>
<dbReference type="GO" id="GO:1990246">
    <property type="term" value="C:uniplex complex"/>
    <property type="evidence" value="ECO:0007669"/>
    <property type="project" value="TreeGrafter"/>
</dbReference>
<dbReference type="GeneID" id="116308619"/>
<dbReference type="Proteomes" id="UP000515163">
    <property type="component" value="Unplaced"/>
</dbReference>
<dbReference type="FunCoup" id="A0A6P8JEW9">
    <property type="interactions" value="1292"/>
</dbReference>
<sequence>MFSRCLQCQRSFTNRQNIPRIIYNSGVLKKLPRHLVTTLPENRFSTVVTEENADKKTNNTESEEPGKEEAQKRRARLVSVMIGSAVGFFGSSYVLYNQLTKNKAKAEGATHIEKENIEETKTEDDGEHGEDVLDERKKKKKKGFRARRVIEYENRIRQYSTPDKVFRYFASLKIVHPGEENEVFMTPEDFVRSLTPGKIQPEGHGLDEFEKFDPEKHKYKGYQSNEFDNENSVFMKMGDYGLVSFSDYIFLLTVLSLPPRMYEVAFQMFDLNGDGEVSPEEFEKVQNILFSTTATGSRHRDHSTTGSVLNYTINTGLKVYFFGENGEEKLTGQKFIEFQKKLQSEVMYLEFLSYDPENGRITERQFADMLLTYSNFHEKKKQQILKRVKKAFKDNPEGVTFQNYLNFFHFLRNISEAEVALSFHNAANKAIDPETFKRVARTIAGVTLDDHVIDIVYHMFDENGDGELSNKEFIAVMKNQLVRGLENPKDTGFTKLISAMWKCAKHVTYNMLHPNPKEPSM</sequence>
<dbReference type="GO" id="GO:0051560">
    <property type="term" value="P:mitochondrial calcium ion homeostasis"/>
    <property type="evidence" value="ECO:0007669"/>
    <property type="project" value="TreeGrafter"/>
</dbReference>
<gene>
    <name evidence="18" type="primary">LOC116308619</name>
</gene>
<dbReference type="SUPFAM" id="SSF47473">
    <property type="entry name" value="EF-hand"/>
    <property type="match status" value="2"/>
</dbReference>
<dbReference type="PANTHER" id="PTHR12294">
    <property type="entry name" value="EF HAND DOMAIN FAMILY A1,A2-RELATED"/>
    <property type="match status" value="1"/>
</dbReference>
<dbReference type="SMART" id="SM00054">
    <property type="entry name" value="EFh"/>
    <property type="match status" value="2"/>
</dbReference>